<dbReference type="AlphaFoldDB" id="A0A239JR70"/>
<keyword evidence="1" id="KW-1133">Transmembrane helix</keyword>
<organism evidence="2 3">
    <name type="scientific">Actinomadura meyerae</name>
    <dbReference type="NCBI Taxonomy" id="240840"/>
    <lineage>
        <taxon>Bacteria</taxon>
        <taxon>Bacillati</taxon>
        <taxon>Actinomycetota</taxon>
        <taxon>Actinomycetes</taxon>
        <taxon>Streptosporangiales</taxon>
        <taxon>Thermomonosporaceae</taxon>
        <taxon>Actinomadura</taxon>
    </lineage>
</organism>
<accession>A0A239JR70</accession>
<reference evidence="2 3" key="1">
    <citation type="submission" date="2017-06" db="EMBL/GenBank/DDBJ databases">
        <authorList>
            <person name="Kim H.J."/>
            <person name="Triplett B.A."/>
        </authorList>
    </citation>
    <scope>NUCLEOTIDE SEQUENCE [LARGE SCALE GENOMIC DNA]</scope>
    <source>
        <strain evidence="2 3">DSM 44715</strain>
    </source>
</reference>
<keyword evidence="1" id="KW-0812">Transmembrane</keyword>
<evidence type="ECO:0000313" key="2">
    <source>
        <dbReference type="EMBL" id="SNT08320.1"/>
    </source>
</evidence>
<dbReference type="EMBL" id="FZOR01000015">
    <property type="protein sequence ID" value="SNT08320.1"/>
    <property type="molecule type" value="Genomic_DNA"/>
</dbReference>
<dbReference type="RefSeq" id="WP_179271573.1">
    <property type="nucleotide sequence ID" value="NZ_FZOR01000015.1"/>
</dbReference>
<keyword evidence="3" id="KW-1185">Reference proteome</keyword>
<gene>
    <name evidence="2" type="ORF">SAMN05443665_1015139</name>
</gene>
<keyword evidence="1" id="KW-0472">Membrane</keyword>
<evidence type="ECO:0000256" key="1">
    <source>
        <dbReference type="SAM" id="Phobius"/>
    </source>
</evidence>
<proteinExistence type="predicted"/>
<sequence>MARRVLEGQQAAWPRAGAGEELVTARMQFFAHLALNTAILLLALLALLAL</sequence>
<evidence type="ECO:0000313" key="3">
    <source>
        <dbReference type="Proteomes" id="UP000198318"/>
    </source>
</evidence>
<name>A0A239JR70_9ACTN</name>
<dbReference type="Proteomes" id="UP000198318">
    <property type="component" value="Unassembled WGS sequence"/>
</dbReference>
<feature type="transmembrane region" description="Helical" evidence="1">
    <location>
        <begin position="29"/>
        <end position="49"/>
    </location>
</feature>
<protein>
    <submittedName>
        <fullName evidence="2">Uncharacterized protein</fullName>
    </submittedName>
</protein>